<name>A0A811BQ65_9VIRU</name>
<dbReference type="Proteomes" id="UP001253637">
    <property type="component" value="Segment"/>
</dbReference>
<evidence type="ECO:0000256" key="1">
    <source>
        <dbReference type="SAM" id="MobiDB-lite"/>
    </source>
</evidence>
<reference evidence="2" key="1">
    <citation type="submission" date="2021-04" db="EMBL/GenBank/DDBJ databases">
        <title>Draft Genome Sequence of Pandoravirus japonicus, Isolated from the Sabaishi River of Niigata, Japan.</title>
        <authorList>
            <person name="Hosokawa N."/>
            <person name="Takahashi H."/>
            <person name="Aoki K."/>
            <person name="Takemura M."/>
        </authorList>
    </citation>
    <scope>NUCLEOTIDE SEQUENCE</scope>
</reference>
<feature type="compositionally biased region" description="Basic and acidic residues" evidence="1">
    <location>
        <begin position="52"/>
        <end position="84"/>
    </location>
</feature>
<accession>A0A811BQ65</accession>
<evidence type="ECO:0000313" key="2">
    <source>
        <dbReference type="EMBL" id="BCU03197.1"/>
    </source>
</evidence>
<sequence>MPTFHRRECPLCKLFMPETTQGLCGCAPRATRLSFSSKKKEDKETIVLQDPSPKETVQEKPKEKGGHNDRRERSSGGCPGDRRALYRLWSPASPPKLR</sequence>
<protein>
    <submittedName>
        <fullName evidence="2">Uncharacterized protein</fullName>
    </submittedName>
</protein>
<feature type="region of interest" description="Disordered" evidence="1">
    <location>
        <begin position="35"/>
        <end position="98"/>
    </location>
</feature>
<evidence type="ECO:0000313" key="3">
    <source>
        <dbReference type="Proteomes" id="UP001253637"/>
    </source>
</evidence>
<organism evidence="2 3">
    <name type="scientific">Pandoravirus japonicus</name>
    <dbReference type="NCBI Taxonomy" id="2823154"/>
    <lineage>
        <taxon>Viruses</taxon>
        <taxon>Pandoravirus</taxon>
    </lineage>
</organism>
<dbReference type="EMBL" id="LC625835">
    <property type="protein sequence ID" value="BCU03197.1"/>
    <property type="molecule type" value="Genomic_DNA"/>
</dbReference>
<proteinExistence type="predicted"/>